<gene>
    <name evidence="2" type="ORF">Fcan01_10597</name>
</gene>
<dbReference type="GO" id="GO:0008237">
    <property type="term" value="F:metallopeptidase activity"/>
    <property type="evidence" value="ECO:0007669"/>
    <property type="project" value="UniProtKB-KW"/>
</dbReference>
<accession>A0A226EBJ0</accession>
<dbReference type="GO" id="GO:0006508">
    <property type="term" value="P:proteolysis"/>
    <property type="evidence" value="ECO:0007669"/>
    <property type="project" value="UniProtKB-KW"/>
</dbReference>
<name>A0A226EBJ0_FOLCA</name>
<protein>
    <submittedName>
        <fullName evidence="2">ATP-dependent zinc metalloprotease FTSH 9, chloroplastic</fullName>
    </submittedName>
</protein>
<keyword evidence="2" id="KW-0482">Metalloprotease</keyword>
<dbReference type="EMBL" id="LNIX01000005">
    <property type="protein sequence ID" value="OXA54514.1"/>
    <property type="molecule type" value="Genomic_DNA"/>
</dbReference>
<sequence length="116" mass="12607">MPKFPGQPGRQAAWDSAQLFFEDIKQQITQLENRRTEKMKEVQKINDDTRWTQEDEIKALEEFGRNHKVAAVTTLAGGGPNIAGGSTWAGVGPSIAGPGGSQVGVFIGNTNNIRLK</sequence>
<keyword evidence="2" id="KW-0645">Protease</keyword>
<reference evidence="2 3" key="1">
    <citation type="submission" date="2015-12" db="EMBL/GenBank/DDBJ databases">
        <title>The genome of Folsomia candida.</title>
        <authorList>
            <person name="Faddeeva A."/>
            <person name="Derks M.F."/>
            <person name="Anvar Y."/>
            <person name="Smit S."/>
            <person name="Van Straalen N."/>
            <person name="Roelofs D."/>
        </authorList>
    </citation>
    <scope>NUCLEOTIDE SEQUENCE [LARGE SCALE GENOMIC DNA]</scope>
    <source>
        <strain evidence="2 3">VU population</strain>
        <tissue evidence="2">Whole body</tissue>
    </source>
</reference>
<keyword evidence="1" id="KW-0175">Coiled coil</keyword>
<comment type="caution">
    <text evidence="2">The sequence shown here is derived from an EMBL/GenBank/DDBJ whole genome shotgun (WGS) entry which is preliminary data.</text>
</comment>
<keyword evidence="3" id="KW-1185">Reference proteome</keyword>
<evidence type="ECO:0000313" key="2">
    <source>
        <dbReference type="EMBL" id="OXA54514.1"/>
    </source>
</evidence>
<dbReference type="AlphaFoldDB" id="A0A226EBJ0"/>
<evidence type="ECO:0000313" key="3">
    <source>
        <dbReference type="Proteomes" id="UP000198287"/>
    </source>
</evidence>
<evidence type="ECO:0000256" key="1">
    <source>
        <dbReference type="SAM" id="Coils"/>
    </source>
</evidence>
<organism evidence="2 3">
    <name type="scientific">Folsomia candida</name>
    <name type="common">Springtail</name>
    <dbReference type="NCBI Taxonomy" id="158441"/>
    <lineage>
        <taxon>Eukaryota</taxon>
        <taxon>Metazoa</taxon>
        <taxon>Ecdysozoa</taxon>
        <taxon>Arthropoda</taxon>
        <taxon>Hexapoda</taxon>
        <taxon>Collembola</taxon>
        <taxon>Entomobryomorpha</taxon>
        <taxon>Isotomoidea</taxon>
        <taxon>Isotomidae</taxon>
        <taxon>Proisotominae</taxon>
        <taxon>Folsomia</taxon>
    </lineage>
</organism>
<feature type="coiled-coil region" evidence="1">
    <location>
        <begin position="21"/>
        <end position="48"/>
    </location>
</feature>
<keyword evidence="2" id="KW-0378">Hydrolase</keyword>
<dbReference type="Proteomes" id="UP000198287">
    <property type="component" value="Unassembled WGS sequence"/>
</dbReference>
<proteinExistence type="predicted"/>